<feature type="compositionally biased region" description="Polar residues" evidence="1">
    <location>
        <begin position="634"/>
        <end position="644"/>
    </location>
</feature>
<dbReference type="Proteomes" id="UP000053825">
    <property type="component" value="Unassembled WGS sequence"/>
</dbReference>
<keyword evidence="2" id="KW-0472">Membrane</keyword>
<feature type="transmembrane region" description="Helical" evidence="2">
    <location>
        <begin position="32"/>
        <end position="55"/>
    </location>
</feature>
<feature type="transmembrane region" description="Helical" evidence="2">
    <location>
        <begin position="120"/>
        <end position="142"/>
    </location>
</feature>
<feature type="compositionally biased region" description="Basic and acidic residues" evidence="1">
    <location>
        <begin position="426"/>
        <end position="438"/>
    </location>
</feature>
<feature type="region of interest" description="Disordered" evidence="1">
    <location>
        <begin position="347"/>
        <end position="393"/>
    </location>
</feature>
<feature type="compositionally biased region" description="Basic and acidic residues" evidence="1">
    <location>
        <begin position="690"/>
        <end position="720"/>
    </location>
</feature>
<accession>A0A0L7QQX2</accession>
<dbReference type="AlphaFoldDB" id="A0A0L7QQX2"/>
<evidence type="ECO:0000256" key="1">
    <source>
        <dbReference type="SAM" id="MobiDB-lite"/>
    </source>
</evidence>
<feature type="non-terminal residue" evidence="3">
    <location>
        <position position="1"/>
    </location>
</feature>
<dbReference type="OrthoDB" id="8187586at2759"/>
<evidence type="ECO:0000256" key="2">
    <source>
        <dbReference type="SAM" id="Phobius"/>
    </source>
</evidence>
<organism evidence="3 4">
    <name type="scientific">Habropoda laboriosa</name>
    <dbReference type="NCBI Taxonomy" id="597456"/>
    <lineage>
        <taxon>Eukaryota</taxon>
        <taxon>Metazoa</taxon>
        <taxon>Ecdysozoa</taxon>
        <taxon>Arthropoda</taxon>
        <taxon>Hexapoda</taxon>
        <taxon>Insecta</taxon>
        <taxon>Pterygota</taxon>
        <taxon>Neoptera</taxon>
        <taxon>Endopterygota</taxon>
        <taxon>Hymenoptera</taxon>
        <taxon>Apocrita</taxon>
        <taxon>Aculeata</taxon>
        <taxon>Apoidea</taxon>
        <taxon>Anthophila</taxon>
        <taxon>Apidae</taxon>
        <taxon>Habropoda</taxon>
    </lineage>
</organism>
<keyword evidence="2" id="KW-0812">Transmembrane</keyword>
<sequence>ILAVLVIGLIVDPLNSYQKILIRTHFKLDDAAIIYVTVAGYLIINSLFVICHFMGDQIPKRTLVVLLIFVLVVYTILLADSNLSSVICILILVLSGAYTFVLAIDSICQFCGEELHSIPMFIFSFLGTIFFGLVGIFLILVHNVTIPWYVLTIACLSLLSCVLFVIRVSIILAFWKRQCNLCKQCCYSKQAEALLQRNICHPLCTETVKYDLTTSVSSVRVPSGDEGAIPDHSYRKVAYGHRRQYVDCPTSARQLAFVDVANVQTEHRAMCNIQSQTKQDVKESPVQTVSRCELCNRQMQFFSSTSAMVPTDQQTPCAPCPALVQLLRGTPCCPGCRCVTGIIQVPQQSQQQQTQRHEKSKQDKEADKEQTHAADEKSYEMLTSGEYSPQDQQLKGVSGTITKLTLASYCVTPKTTDISCQTTTETTKKTGEPVEPKKVRVSFSNKGKQDAKKKSDMLIPEKETSKATNNTAKKALRPAKKTPESSTEKLVESFAEKQKYSAEKQVESSAKKQESSPEKEESAEKEISEIPTEKAVKSPVEQPVEPATQKAPESTAEDAEKDSDKSSDPAMVISEQKKLIPPPRQVAEIIDRLQEMEGTKGESLMMPQSADILDSTVSQRETKSVVIGEGKAVTISQPSTTGNGKETEKEDEPRTDEKRRASTLDTKTNHPDSEEVSLISEESSKLSVNQKEKMKGENDKPKSDDSTAKEERAQETDSTTKPHMGTQT</sequence>
<evidence type="ECO:0000313" key="4">
    <source>
        <dbReference type="Proteomes" id="UP000053825"/>
    </source>
</evidence>
<feature type="transmembrane region" description="Helical" evidence="2">
    <location>
        <begin position="62"/>
        <end position="78"/>
    </location>
</feature>
<feature type="compositionally biased region" description="Basic and acidic residues" evidence="1">
    <location>
        <begin position="447"/>
        <end position="465"/>
    </location>
</feature>
<protein>
    <submittedName>
        <fullName evidence="3">Uncharacterized protein</fullName>
    </submittedName>
</protein>
<feature type="compositionally biased region" description="Low complexity" evidence="1">
    <location>
        <begin position="676"/>
        <end position="688"/>
    </location>
</feature>
<evidence type="ECO:0000313" key="3">
    <source>
        <dbReference type="EMBL" id="KOC61030.1"/>
    </source>
</evidence>
<keyword evidence="2" id="KW-1133">Transmembrane helix</keyword>
<feature type="compositionally biased region" description="Basic and acidic residues" evidence="1">
    <location>
        <begin position="355"/>
        <end position="379"/>
    </location>
</feature>
<feature type="transmembrane region" description="Helical" evidence="2">
    <location>
        <begin position="148"/>
        <end position="175"/>
    </location>
</feature>
<gene>
    <name evidence="3" type="ORF">WH47_04295</name>
</gene>
<feature type="region of interest" description="Disordered" evidence="1">
    <location>
        <begin position="623"/>
        <end position="728"/>
    </location>
</feature>
<name>A0A0L7QQX2_9HYME</name>
<reference evidence="3 4" key="1">
    <citation type="submission" date="2015-07" db="EMBL/GenBank/DDBJ databases">
        <title>The genome of Habropoda laboriosa.</title>
        <authorList>
            <person name="Pan H."/>
            <person name="Kapheim K."/>
        </authorList>
    </citation>
    <scope>NUCLEOTIDE SEQUENCE [LARGE SCALE GENOMIC DNA]</scope>
    <source>
        <strain evidence="3">0110345459</strain>
    </source>
</reference>
<feature type="region of interest" description="Disordered" evidence="1">
    <location>
        <begin position="423"/>
        <end position="584"/>
    </location>
</feature>
<feature type="compositionally biased region" description="Basic and acidic residues" evidence="1">
    <location>
        <begin position="645"/>
        <end position="673"/>
    </location>
</feature>
<proteinExistence type="predicted"/>
<dbReference type="EMBL" id="KQ414784">
    <property type="protein sequence ID" value="KOC61030.1"/>
    <property type="molecule type" value="Genomic_DNA"/>
</dbReference>
<keyword evidence="4" id="KW-1185">Reference proteome</keyword>
<feature type="compositionally biased region" description="Basic and acidic residues" evidence="1">
    <location>
        <begin position="481"/>
        <end position="536"/>
    </location>
</feature>
<feature type="transmembrane region" description="Helical" evidence="2">
    <location>
        <begin position="84"/>
        <end position="108"/>
    </location>
</feature>